<evidence type="ECO:0000256" key="3">
    <source>
        <dbReference type="SAM" id="SignalP"/>
    </source>
</evidence>
<evidence type="ECO:0000256" key="1">
    <source>
        <dbReference type="ARBA" id="ARBA00022579"/>
    </source>
</evidence>
<evidence type="ECO:0000313" key="5">
    <source>
        <dbReference type="Proteomes" id="UP000094094"/>
    </source>
</evidence>
<evidence type="ECO:0000256" key="2">
    <source>
        <dbReference type="ARBA" id="ARBA00023157"/>
    </source>
</evidence>
<dbReference type="InterPro" id="IPR000833">
    <property type="entry name" value="A-amylase_inhib"/>
</dbReference>
<keyword evidence="2" id="KW-1015">Disulfide bond</keyword>
<dbReference type="EMBL" id="CP017157">
    <property type="protein sequence ID" value="AOP47573.1"/>
    <property type="molecule type" value="Genomic_DNA"/>
</dbReference>
<dbReference type="GO" id="GO:0015066">
    <property type="term" value="F:alpha-amylase inhibitor activity"/>
    <property type="evidence" value="ECO:0007669"/>
    <property type="project" value="UniProtKB-KW"/>
</dbReference>
<dbReference type="AlphaFoldDB" id="A0A1D7VLD0"/>
<gene>
    <name evidence="4" type="ORF">SL103_16065</name>
</gene>
<dbReference type="Gene3D" id="2.60.40.20">
    <property type="entry name" value="Alpha-amylase inhibitor"/>
    <property type="match status" value="1"/>
</dbReference>
<keyword evidence="1" id="KW-0022">Alpha-amylase inhibitor</keyword>
<feature type="signal peptide" evidence="3">
    <location>
        <begin position="1"/>
        <end position="28"/>
    </location>
</feature>
<dbReference type="OrthoDB" id="3543903at2"/>
<keyword evidence="5" id="KW-1185">Reference proteome</keyword>
<reference evidence="4 5" key="1">
    <citation type="submission" date="2016-09" db="EMBL/GenBank/DDBJ databases">
        <title>Complete genome sequencing of Streptomyces lydicus 103 and metabolic pathways analysis of antibiotic biosynthesis.</title>
        <authorList>
            <person name="Jia N."/>
            <person name="Ding M.-Z."/>
            <person name="Gao F."/>
            <person name="Yuan Y.-J."/>
        </authorList>
    </citation>
    <scope>NUCLEOTIDE SEQUENCE [LARGE SCALE GENOMIC DNA]</scope>
    <source>
        <strain evidence="4 5">103</strain>
    </source>
</reference>
<evidence type="ECO:0000313" key="4">
    <source>
        <dbReference type="EMBL" id="AOP47573.1"/>
    </source>
</evidence>
<dbReference type="Pfam" id="PF01356">
    <property type="entry name" value="A_amylase_inhib"/>
    <property type="match status" value="1"/>
</dbReference>
<accession>A0A1D7VLD0</accession>
<dbReference type="SUPFAM" id="SSF49498">
    <property type="entry name" value="alpha-Amylase inhibitor tendamistat"/>
    <property type="match status" value="1"/>
</dbReference>
<dbReference type="RefSeq" id="WP_069569717.1">
    <property type="nucleotide sequence ID" value="NZ_CP017157.1"/>
</dbReference>
<proteinExistence type="predicted"/>
<dbReference type="KEGG" id="slc:SL103_16065"/>
<dbReference type="InterPro" id="IPR036379">
    <property type="entry name" value="A-amylase_inhib_sf"/>
</dbReference>
<feature type="chain" id="PRO_5038835435" description="Alpha-amylase" evidence="3">
    <location>
        <begin position="29"/>
        <end position="101"/>
    </location>
</feature>
<dbReference type="Proteomes" id="UP000094094">
    <property type="component" value="Chromosome"/>
</dbReference>
<sequence length="101" mass="10229">MRKTSKARIAAASTVVGLAAVAAPVALAGPAAAAGGTAPACVSRSVNAAGHYVDLANWCNKTMRITVVFKDGSETPCFTMSNGASMTVRYGSKTYARTAVC</sequence>
<evidence type="ECO:0008006" key="6">
    <source>
        <dbReference type="Google" id="ProtNLM"/>
    </source>
</evidence>
<name>A0A1D7VLD0_9ACTN</name>
<organism evidence="4 5">
    <name type="scientific">Streptomyces lydicus</name>
    <dbReference type="NCBI Taxonomy" id="47763"/>
    <lineage>
        <taxon>Bacteria</taxon>
        <taxon>Bacillati</taxon>
        <taxon>Actinomycetota</taxon>
        <taxon>Actinomycetes</taxon>
        <taxon>Kitasatosporales</taxon>
        <taxon>Streptomycetaceae</taxon>
        <taxon>Streptomyces</taxon>
    </lineage>
</organism>
<dbReference type="SMART" id="SM00783">
    <property type="entry name" value="A_amylase_inhib"/>
    <property type="match status" value="1"/>
</dbReference>
<keyword evidence="3" id="KW-0732">Signal</keyword>
<protein>
    <recommendedName>
        <fullName evidence="6">Alpha-amylase</fullName>
    </recommendedName>
</protein>